<sequence length="101" mass="12003">MKRKIVLSNTAEKRLNNLLEYLEIAWSTKIKLNFLSKLEQRLEIVKDKPEIFPLSTVKKGLHKCVVTRQTTVYYTYDDQKVYVLTVFDNRQDPNKLKKDVK</sequence>
<dbReference type="Pfam" id="PF05016">
    <property type="entry name" value="ParE_toxin"/>
    <property type="match status" value="1"/>
</dbReference>
<protein>
    <submittedName>
        <fullName evidence="2">Type II toxin-antitoxin system RelE/ParE family toxin</fullName>
    </submittedName>
</protein>
<dbReference type="InterPro" id="IPR035093">
    <property type="entry name" value="RelE/ParE_toxin_dom_sf"/>
</dbReference>
<evidence type="ECO:0000313" key="3">
    <source>
        <dbReference type="Proteomes" id="UP000753961"/>
    </source>
</evidence>
<evidence type="ECO:0000313" key="2">
    <source>
        <dbReference type="EMBL" id="MBY5957044.1"/>
    </source>
</evidence>
<dbReference type="InterPro" id="IPR007712">
    <property type="entry name" value="RelE/ParE_toxin"/>
</dbReference>
<accession>A0A953LBU4</accession>
<name>A0A953LBU4_9BACT</name>
<keyword evidence="1" id="KW-1277">Toxin-antitoxin system</keyword>
<gene>
    <name evidence="2" type="ORF">KUV50_02780</name>
</gene>
<dbReference type="Gene3D" id="3.30.2310.20">
    <property type="entry name" value="RelE-like"/>
    <property type="match status" value="1"/>
</dbReference>
<dbReference type="RefSeq" id="WP_222578568.1">
    <property type="nucleotide sequence ID" value="NZ_JAHVHU010000003.1"/>
</dbReference>
<proteinExistence type="predicted"/>
<evidence type="ECO:0000256" key="1">
    <source>
        <dbReference type="ARBA" id="ARBA00022649"/>
    </source>
</evidence>
<comment type="caution">
    <text evidence="2">The sequence shown here is derived from an EMBL/GenBank/DDBJ whole genome shotgun (WGS) entry which is preliminary data.</text>
</comment>
<keyword evidence="3" id="KW-1185">Reference proteome</keyword>
<organism evidence="2 3">
    <name type="scientific">Membranihabitans marinus</name>
    <dbReference type="NCBI Taxonomy" id="1227546"/>
    <lineage>
        <taxon>Bacteria</taxon>
        <taxon>Pseudomonadati</taxon>
        <taxon>Bacteroidota</taxon>
        <taxon>Saprospiria</taxon>
        <taxon>Saprospirales</taxon>
        <taxon>Saprospiraceae</taxon>
        <taxon>Membranihabitans</taxon>
    </lineage>
</organism>
<reference evidence="2" key="1">
    <citation type="submission" date="2021-06" db="EMBL/GenBank/DDBJ databases">
        <title>44 bacteria genomes isolated from Dapeng, Shenzhen.</title>
        <authorList>
            <person name="Zheng W."/>
            <person name="Yu S."/>
            <person name="Huang Y."/>
        </authorList>
    </citation>
    <scope>NUCLEOTIDE SEQUENCE</scope>
    <source>
        <strain evidence="2">DP5N28-2</strain>
    </source>
</reference>
<dbReference type="Proteomes" id="UP000753961">
    <property type="component" value="Unassembled WGS sequence"/>
</dbReference>
<dbReference type="EMBL" id="JAHVHU010000003">
    <property type="protein sequence ID" value="MBY5957044.1"/>
    <property type="molecule type" value="Genomic_DNA"/>
</dbReference>
<dbReference type="AlphaFoldDB" id="A0A953LBU4"/>